<dbReference type="Proteomes" id="UP000053660">
    <property type="component" value="Unassembled WGS sequence"/>
</dbReference>
<reference evidence="1 2" key="1">
    <citation type="submission" date="2014-03" db="EMBL/GenBank/DDBJ databases">
        <title>Draft genome of the hookworm Oesophagostomum dentatum.</title>
        <authorList>
            <person name="Mitreva M."/>
        </authorList>
    </citation>
    <scope>NUCLEOTIDE SEQUENCE [LARGE SCALE GENOMIC DNA]</scope>
    <source>
        <strain evidence="1 2">OD-Hann</strain>
    </source>
</reference>
<evidence type="ECO:0000313" key="1">
    <source>
        <dbReference type="EMBL" id="KHJ86837.1"/>
    </source>
</evidence>
<accession>A0A0B1STH4</accession>
<proteinExistence type="predicted"/>
<protein>
    <submittedName>
        <fullName evidence="1">Uncharacterized protein</fullName>
    </submittedName>
</protein>
<dbReference type="AlphaFoldDB" id="A0A0B1STH4"/>
<gene>
    <name evidence="1" type="ORF">OESDEN_13397</name>
</gene>
<dbReference type="OrthoDB" id="6514993at2759"/>
<keyword evidence="2" id="KW-1185">Reference proteome</keyword>
<name>A0A0B1STH4_OESDE</name>
<dbReference type="EMBL" id="KN559261">
    <property type="protein sequence ID" value="KHJ86837.1"/>
    <property type="molecule type" value="Genomic_DNA"/>
</dbReference>
<organism evidence="1 2">
    <name type="scientific">Oesophagostomum dentatum</name>
    <name type="common">Nodular worm</name>
    <dbReference type="NCBI Taxonomy" id="61180"/>
    <lineage>
        <taxon>Eukaryota</taxon>
        <taxon>Metazoa</taxon>
        <taxon>Ecdysozoa</taxon>
        <taxon>Nematoda</taxon>
        <taxon>Chromadorea</taxon>
        <taxon>Rhabditida</taxon>
        <taxon>Rhabditina</taxon>
        <taxon>Rhabditomorpha</taxon>
        <taxon>Strongyloidea</taxon>
        <taxon>Strongylidae</taxon>
        <taxon>Oesophagostomum</taxon>
    </lineage>
</organism>
<evidence type="ECO:0000313" key="2">
    <source>
        <dbReference type="Proteomes" id="UP000053660"/>
    </source>
</evidence>
<sequence>MVSAEDSLVSEKCSIAEEKMLELSLLAEGKTARNPKSLELTFADDRPISPVSVTQSTFLRRLRTSLARTDRSRSYLCASSGAPLIVISHFPFHTTACDESRLRRSRSSIGSTERLQQSALGESVEELRPFDFRDVECIHFEQLSLKLRRSSAMSYSGVAWKPSREERRVSEAPVNSSLTGLAYIREDSEPGT</sequence>